<feature type="compositionally biased region" description="Polar residues" evidence="1">
    <location>
        <begin position="35"/>
        <end position="57"/>
    </location>
</feature>
<proteinExistence type="predicted"/>
<reference evidence="3" key="1">
    <citation type="journal article" date="2019" name="Plant Biotechnol. J.">
        <title>Genome sequencing of the Australian wild diploid species Gossypium australe highlights disease resistance and delayed gland morphogenesis.</title>
        <authorList>
            <person name="Cai Y."/>
            <person name="Cai X."/>
            <person name="Wang Q."/>
            <person name="Wang P."/>
            <person name="Zhang Y."/>
            <person name="Cai C."/>
            <person name="Xu Y."/>
            <person name="Wang K."/>
            <person name="Zhou Z."/>
            <person name="Wang C."/>
            <person name="Geng S."/>
            <person name="Li B."/>
            <person name="Dong Q."/>
            <person name="Hou Y."/>
            <person name="Wang H."/>
            <person name="Ai P."/>
            <person name="Liu Z."/>
            <person name="Yi F."/>
            <person name="Sun M."/>
            <person name="An G."/>
            <person name="Cheng J."/>
            <person name="Zhang Y."/>
            <person name="Shi Q."/>
            <person name="Xie Y."/>
            <person name="Shi X."/>
            <person name="Chang Y."/>
            <person name="Huang F."/>
            <person name="Chen Y."/>
            <person name="Hong S."/>
            <person name="Mi L."/>
            <person name="Sun Q."/>
            <person name="Zhang L."/>
            <person name="Zhou B."/>
            <person name="Peng R."/>
            <person name="Zhang X."/>
            <person name="Liu F."/>
        </authorList>
    </citation>
    <scope>NUCLEOTIDE SEQUENCE [LARGE SCALE GENOMIC DNA]</scope>
    <source>
        <strain evidence="3">cv. PA1801</strain>
    </source>
</reference>
<keyword evidence="3" id="KW-1185">Reference proteome</keyword>
<evidence type="ECO:0000313" key="2">
    <source>
        <dbReference type="EMBL" id="KAA3487380.1"/>
    </source>
</evidence>
<dbReference type="EMBL" id="SMMG02000001">
    <property type="protein sequence ID" value="KAA3487380.1"/>
    <property type="molecule type" value="Genomic_DNA"/>
</dbReference>
<gene>
    <name evidence="2" type="ORF">EPI10_031209</name>
</gene>
<comment type="caution">
    <text evidence="2">The sequence shown here is derived from an EMBL/GenBank/DDBJ whole genome shotgun (WGS) entry which is preliminary data.</text>
</comment>
<accession>A0A5B6WZN8</accession>
<dbReference type="AlphaFoldDB" id="A0A5B6WZN8"/>
<evidence type="ECO:0000256" key="1">
    <source>
        <dbReference type="SAM" id="MobiDB-lite"/>
    </source>
</evidence>
<protein>
    <submittedName>
        <fullName evidence="2">Putative DNA double-strand break repair Rad50 ATPase</fullName>
    </submittedName>
</protein>
<dbReference type="Proteomes" id="UP000325315">
    <property type="component" value="Unassembled WGS sequence"/>
</dbReference>
<sequence>MLSELTQLLARGLEKGKSTVVNSGDDNEDPAYLSAGTSSPMNYPTSLGSNPRDNPTNPVVHDLEDIEEVDKARVELPK</sequence>
<organism evidence="2 3">
    <name type="scientific">Gossypium australe</name>
    <dbReference type="NCBI Taxonomy" id="47621"/>
    <lineage>
        <taxon>Eukaryota</taxon>
        <taxon>Viridiplantae</taxon>
        <taxon>Streptophyta</taxon>
        <taxon>Embryophyta</taxon>
        <taxon>Tracheophyta</taxon>
        <taxon>Spermatophyta</taxon>
        <taxon>Magnoliopsida</taxon>
        <taxon>eudicotyledons</taxon>
        <taxon>Gunneridae</taxon>
        <taxon>Pentapetalae</taxon>
        <taxon>rosids</taxon>
        <taxon>malvids</taxon>
        <taxon>Malvales</taxon>
        <taxon>Malvaceae</taxon>
        <taxon>Malvoideae</taxon>
        <taxon>Gossypium</taxon>
    </lineage>
</organism>
<feature type="region of interest" description="Disordered" evidence="1">
    <location>
        <begin position="12"/>
        <end position="58"/>
    </location>
</feature>
<name>A0A5B6WZN8_9ROSI</name>
<evidence type="ECO:0000313" key="3">
    <source>
        <dbReference type="Proteomes" id="UP000325315"/>
    </source>
</evidence>
<dbReference type="OrthoDB" id="999737at2759"/>